<dbReference type="RefSeq" id="WP_071311464.1">
    <property type="nucleotide sequence ID" value="NZ_MLQQ01000001.1"/>
</dbReference>
<comment type="caution">
    <text evidence="2">The sequence shown here is derived from an EMBL/GenBank/DDBJ whole genome shotgun (WGS) entry which is preliminary data.</text>
</comment>
<evidence type="ECO:0000313" key="2">
    <source>
        <dbReference type="EMBL" id="OIJ15539.1"/>
    </source>
</evidence>
<dbReference type="OrthoDB" id="2971244at2"/>
<evidence type="ECO:0000256" key="1">
    <source>
        <dbReference type="SAM" id="Phobius"/>
    </source>
</evidence>
<feature type="transmembrane region" description="Helical" evidence="1">
    <location>
        <begin position="12"/>
        <end position="40"/>
    </location>
</feature>
<proteinExistence type="predicted"/>
<evidence type="ECO:0000313" key="3">
    <source>
        <dbReference type="Proteomes" id="UP000180098"/>
    </source>
</evidence>
<name>A0A1S2LSN5_9BACI</name>
<sequence length="77" mass="8235">MKKVALVGEAIFGFIITYLSVLAALAVLPTFLGVVINIYSGNHQNIGTLITFLVCASVLSSSMIIKHFKSINIIPAK</sequence>
<gene>
    <name evidence="2" type="ORF">BKP35_00665</name>
</gene>
<dbReference type="EMBL" id="MLQQ01000001">
    <property type="protein sequence ID" value="OIJ15539.1"/>
    <property type="molecule type" value="Genomic_DNA"/>
</dbReference>
<keyword evidence="1" id="KW-0472">Membrane</keyword>
<keyword evidence="1" id="KW-1133">Transmembrane helix</keyword>
<reference evidence="2 3" key="1">
    <citation type="submission" date="2016-10" db="EMBL/GenBank/DDBJ databases">
        <title>Draft genome sequences of four alkaliphilic bacteria belonging to the Anaerobacillus genus.</title>
        <authorList>
            <person name="Bassil N.M."/>
            <person name="Lloyd J.R."/>
        </authorList>
    </citation>
    <scope>NUCLEOTIDE SEQUENCE [LARGE SCALE GENOMIC DNA]</scope>
    <source>
        <strain evidence="2 3">DSM 15340</strain>
    </source>
</reference>
<keyword evidence="3" id="KW-1185">Reference proteome</keyword>
<dbReference type="Proteomes" id="UP000180098">
    <property type="component" value="Unassembled WGS sequence"/>
</dbReference>
<accession>A0A1S2LSN5</accession>
<keyword evidence="1" id="KW-0812">Transmembrane</keyword>
<dbReference type="AlphaFoldDB" id="A0A1S2LSN5"/>
<feature type="transmembrane region" description="Helical" evidence="1">
    <location>
        <begin position="46"/>
        <end position="65"/>
    </location>
</feature>
<protein>
    <submittedName>
        <fullName evidence="2">Uncharacterized protein</fullName>
    </submittedName>
</protein>
<organism evidence="2 3">
    <name type="scientific">Anaerobacillus arseniciselenatis</name>
    <dbReference type="NCBI Taxonomy" id="85682"/>
    <lineage>
        <taxon>Bacteria</taxon>
        <taxon>Bacillati</taxon>
        <taxon>Bacillota</taxon>
        <taxon>Bacilli</taxon>
        <taxon>Bacillales</taxon>
        <taxon>Bacillaceae</taxon>
        <taxon>Anaerobacillus</taxon>
    </lineage>
</organism>